<evidence type="ECO:0000256" key="2">
    <source>
        <dbReference type="SAM" id="SignalP"/>
    </source>
</evidence>
<proteinExistence type="predicted"/>
<dbReference type="Proteomes" id="UP000199048">
    <property type="component" value="Unassembled WGS sequence"/>
</dbReference>
<evidence type="ECO:0000313" key="3">
    <source>
        <dbReference type="EMBL" id="SFM56705.1"/>
    </source>
</evidence>
<reference evidence="4" key="1">
    <citation type="submission" date="2016-10" db="EMBL/GenBank/DDBJ databases">
        <authorList>
            <person name="Varghese N."/>
            <person name="Submissions S."/>
        </authorList>
    </citation>
    <scope>NUCLEOTIDE SEQUENCE [LARGE SCALE GENOMIC DNA]</scope>
    <source>
        <strain evidence="4">BL36</strain>
    </source>
</reference>
<feature type="signal peptide" evidence="2">
    <location>
        <begin position="1"/>
        <end position="23"/>
    </location>
</feature>
<protein>
    <submittedName>
        <fullName evidence="3">Uncharacterized protein</fullName>
    </submittedName>
</protein>
<gene>
    <name evidence="3" type="ORF">SAMN05192568_103837</name>
</gene>
<dbReference type="EMBL" id="FOTK01000038">
    <property type="protein sequence ID" value="SFM56705.1"/>
    <property type="molecule type" value="Genomic_DNA"/>
</dbReference>
<dbReference type="AlphaFoldDB" id="A0A1I4RWU3"/>
<name>A0A1I4RWU3_9HYPH</name>
<dbReference type="RefSeq" id="WP_092045215.1">
    <property type="nucleotide sequence ID" value="NZ_FOTK01000038.1"/>
</dbReference>
<keyword evidence="4" id="KW-1185">Reference proteome</keyword>
<evidence type="ECO:0000313" key="4">
    <source>
        <dbReference type="Proteomes" id="UP000199048"/>
    </source>
</evidence>
<dbReference type="STRING" id="582667.SAMN05192568_103837"/>
<feature type="chain" id="PRO_5011618772" evidence="2">
    <location>
        <begin position="24"/>
        <end position="90"/>
    </location>
</feature>
<sequence length="90" mass="8923">MIVIRLIAAGFFAVALSLGAAHAVEPDPTGSIDGPAAAEPVQGAEAGVDGEAIAAVTLPEQSVTTTAPAPASLPPLKPLPKWDPRVCIGC</sequence>
<feature type="region of interest" description="Disordered" evidence="1">
    <location>
        <begin position="64"/>
        <end position="83"/>
    </location>
</feature>
<keyword evidence="2" id="KW-0732">Signal</keyword>
<organism evidence="3 4">
    <name type="scientific">Methylobacterium pseudosasicola</name>
    <dbReference type="NCBI Taxonomy" id="582667"/>
    <lineage>
        <taxon>Bacteria</taxon>
        <taxon>Pseudomonadati</taxon>
        <taxon>Pseudomonadota</taxon>
        <taxon>Alphaproteobacteria</taxon>
        <taxon>Hyphomicrobiales</taxon>
        <taxon>Methylobacteriaceae</taxon>
        <taxon>Methylobacterium</taxon>
    </lineage>
</organism>
<evidence type="ECO:0000256" key="1">
    <source>
        <dbReference type="SAM" id="MobiDB-lite"/>
    </source>
</evidence>
<accession>A0A1I4RWU3</accession>